<feature type="region of interest" description="Disordered" evidence="10">
    <location>
        <begin position="455"/>
        <end position="487"/>
    </location>
</feature>
<evidence type="ECO:0000256" key="6">
    <source>
        <dbReference type="ARBA" id="ARBA00023180"/>
    </source>
</evidence>
<dbReference type="Proteomes" id="UP001138500">
    <property type="component" value="Unassembled WGS sequence"/>
</dbReference>
<evidence type="ECO:0000256" key="3">
    <source>
        <dbReference type="ARBA" id="ARBA00005336"/>
    </source>
</evidence>
<name>A0A9W7SHS8_9PEZI</name>
<dbReference type="Pfam" id="PF01915">
    <property type="entry name" value="Glyco_hydro_3_C"/>
    <property type="match status" value="1"/>
</dbReference>
<evidence type="ECO:0000256" key="11">
    <source>
        <dbReference type="SAM" id="SignalP"/>
    </source>
</evidence>
<dbReference type="Gene3D" id="3.40.50.1700">
    <property type="entry name" value="Glycoside hydrolase family 3 C-terminal domain"/>
    <property type="match status" value="1"/>
</dbReference>
<dbReference type="InterPro" id="IPR036881">
    <property type="entry name" value="Glyco_hydro_3_C_sf"/>
</dbReference>
<evidence type="ECO:0000256" key="2">
    <source>
        <dbReference type="ARBA" id="ARBA00004987"/>
    </source>
</evidence>
<feature type="domain" description="Fibronectin type III-like" evidence="12">
    <location>
        <begin position="725"/>
        <end position="794"/>
    </location>
</feature>
<comment type="catalytic activity">
    <reaction evidence="1">
        <text>Hydrolysis of terminal, non-reducing beta-D-glucosyl residues with release of beta-D-glucose.</text>
        <dbReference type="EC" id="3.2.1.21"/>
    </reaction>
</comment>
<dbReference type="Pfam" id="PF00933">
    <property type="entry name" value="Glyco_hydro_3"/>
    <property type="match status" value="1"/>
</dbReference>
<dbReference type="Gene3D" id="3.20.20.300">
    <property type="entry name" value="Glycoside hydrolase, family 3, N-terminal domain"/>
    <property type="match status" value="1"/>
</dbReference>
<dbReference type="AlphaFoldDB" id="A0A9W7SHS8"/>
<dbReference type="InterPro" id="IPR001764">
    <property type="entry name" value="Glyco_hydro_3_N"/>
</dbReference>
<dbReference type="SUPFAM" id="SSF52279">
    <property type="entry name" value="Beta-D-glucan exohydrolase, C-terminal domain"/>
    <property type="match status" value="1"/>
</dbReference>
<keyword evidence="14" id="KW-1185">Reference proteome</keyword>
<dbReference type="Pfam" id="PF14310">
    <property type="entry name" value="Fn3-like"/>
    <property type="match status" value="1"/>
</dbReference>
<dbReference type="SUPFAM" id="SSF51445">
    <property type="entry name" value="(Trans)glycosidases"/>
    <property type="match status" value="1"/>
</dbReference>
<dbReference type="PRINTS" id="PR00133">
    <property type="entry name" value="GLHYDRLASE3"/>
</dbReference>
<dbReference type="EC" id="3.2.1.21" evidence="4"/>
<dbReference type="EMBL" id="RIBY02002589">
    <property type="protein sequence ID" value="KAH9808832.1"/>
    <property type="molecule type" value="Genomic_DNA"/>
</dbReference>
<dbReference type="InterPro" id="IPR026891">
    <property type="entry name" value="Fn3-like"/>
</dbReference>
<evidence type="ECO:0000256" key="1">
    <source>
        <dbReference type="ARBA" id="ARBA00000448"/>
    </source>
</evidence>
<evidence type="ECO:0000256" key="5">
    <source>
        <dbReference type="ARBA" id="ARBA00022801"/>
    </source>
</evidence>
<feature type="signal peptide" evidence="11">
    <location>
        <begin position="1"/>
        <end position="19"/>
    </location>
</feature>
<feature type="chain" id="PRO_5040733991" description="beta-glucosidase" evidence="11">
    <location>
        <begin position="20"/>
        <end position="833"/>
    </location>
</feature>
<dbReference type="InterPro" id="IPR017853">
    <property type="entry name" value="GH"/>
</dbReference>
<comment type="caution">
    <text evidence="13">The sequence shown here is derived from an EMBL/GenBank/DDBJ whole genome shotgun (WGS) entry which is preliminary data.</text>
</comment>
<dbReference type="InterPro" id="IPR036962">
    <property type="entry name" value="Glyco_hydro_3_N_sf"/>
</dbReference>
<keyword evidence="11" id="KW-0732">Signal</keyword>
<gene>
    <name evidence="13" type="ORF">Tdes44962_MAKER06251</name>
</gene>
<dbReference type="GO" id="GO:0009251">
    <property type="term" value="P:glucan catabolic process"/>
    <property type="evidence" value="ECO:0007669"/>
    <property type="project" value="TreeGrafter"/>
</dbReference>
<dbReference type="InterPro" id="IPR050288">
    <property type="entry name" value="Cellulose_deg_GH3"/>
</dbReference>
<keyword evidence="5" id="KW-0378">Hydrolase</keyword>
<dbReference type="PANTHER" id="PTHR42715">
    <property type="entry name" value="BETA-GLUCOSIDASE"/>
    <property type="match status" value="1"/>
</dbReference>
<evidence type="ECO:0000256" key="10">
    <source>
        <dbReference type="SAM" id="MobiDB-lite"/>
    </source>
</evidence>
<evidence type="ECO:0000313" key="13">
    <source>
        <dbReference type="EMBL" id="KAH9808832.1"/>
    </source>
</evidence>
<evidence type="ECO:0000256" key="9">
    <source>
        <dbReference type="ARBA" id="ARBA00023326"/>
    </source>
</evidence>
<dbReference type="FunFam" id="3.20.20.300:FF:000002">
    <property type="entry name" value="Probable beta-glucosidase"/>
    <property type="match status" value="1"/>
</dbReference>
<reference evidence="13 14" key="1">
    <citation type="journal article" date="2018" name="IMA Fungus">
        <title>IMA Genome-F 10: Nine draft genome sequences of Claviceps purpurea s.lat., including C. arundinis, C. humidiphila, and C. cf. spartinae, pseudomolecules for the pitch canker pathogen Fusarium circinatum, draft genome of Davidsoniella eucalypti, Grosmannia galeiformis, Quambalaria eucalypti, and Teratosphaeria destructans.</title>
        <authorList>
            <person name="Wingfield B.D."/>
            <person name="Liu M."/>
            <person name="Nguyen H.D."/>
            <person name="Lane F.A."/>
            <person name="Morgan S.W."/>
            <person name="De Vos L."/>
            <person name="Wilken P.M."/>
            <person name="Duong T.A."/>
            <person name="Aylward J."/>
            <person name="Coetzee M.P."/>
            <person name="Dadej K."/>
            <person name="De Beer Z.W."/>
            <person name="Findlay W."/>
            <person name="Havenga M."/>
            <person name="Kolarik M."/>
            <person name="Menzies J.G."/>
            <person name="Naidoo K."/>
            <person name="Pochopski O."/>
            <person name="Shoukouhi P."/>
            <person name="Santana Q.C."/>
            <person name="Seifert K.A."/>
            <person name="Soal N."/>
            <person name="Steenkamp E.T."/>
            <person name="Tatham C.T."/>
            <person name="van der Nest M.A."/>
            <person name="Wingfield M.J."/>
        </authorList>
    </citation>
    <scope>NUCLEOTIDE SEQUENCE [LARGE SCALE GENOMIC DNA]</scope>
    <source>
        <strain evidence="13">CMW44962</strain>
    </source>
</reference>
<keyword evidence="7" id="KW-0119">Carbohydrate metabolism</keyword>
<evidence type="ECO:0000259" key="12">
    <source>
        <dbReference type="SMART" id="SM01217"/>
    </source>
</evidence>
<evidence type="ECO:0000313" key="14">
    <source>
        <dbReference type="Proteomes" id="UP001138500"/>
    </source>
</evidence>
<dbReference type="OrthoDB" id="416222at2759"/>
<comment type="pathway">
    <text evidence="2">Glycan metabolism; cellulose degradation.</text>
</comment>
<sequence>MRAHTVITTIATLLAGSRAASNLTSGSLLSSGNVQLGAYQAAYEKAKAFVAQLNNTGKVQIITGGSITSGNVTWTALNAQNGFAGINNQYYVSGFPMGNALAMTWDTQHMYDEAKASGREFYLMGYNLIDGPVAGPLGRTPWGGRQPEAFAADPYLTGIAYNYTVAGMNAAGVVTGGRHFLLNEQETNRSSALGASTSSVYSSNADDKTVHELYLWPFADGTRAGMGAVMCAMTLVNGSLSCENSRLLDGLLKEELGFPGVVYPDVNGQSTAFGSANGGLDRGASSYWTVDILEAGIANGSFTQARLDDMAIRNVIGYFYAGLDDGKQPSAASTTEYRNVRSDHAKLIRKVAEDSLVLLKNNVTGGGGLPLNKPFTISLFGAHAGPATAGPNQAFSVQGSSGPIYQGHLASAVGSGQLSFSYLRTPYDALALRAAADGSMFRWILNNTYTDSDSSMGMGGGGMPPSSSNFSSTGGAPGGGMDGGAGGGMMGGGGGGMGGGGGGGNGPSIAGSGTTVTPSFENYAEDSDVCLVFLNAFSGEGGDREELYNADQDTLVNTVADNCNNTIVVINTVGPRLVESWIEHENVTALLYGGLLGQESGAAIVNALYGDVNPSGKMINTVAKNESDYPVSICYTAQCNFTEGVHIDYRYFDAYNITPRYEFGYGLSYTTFEYGNVTASKTNSSALSSRYPTGPLTLGGYDDLFDEVISVSTTVKNTGSVDGAEVAQLYAAYPAVAQQPPRQLRGFVKTNITTGATEQVKFSVRRRDVSYWDVFAQQWAIANGTYTFSVGSSSRDLKGHATLTFASERFTIAYSPTPTVTFQRGCAEMLSIE</sequence>
<feature type="compositionally biased region" description="Low complexity" evidence="10">
    <location>
        <begin position="464"/>
        <end position="474"/>
    </location>
</feature>
<evidence type="ECO:0000256" key="4">
    <source>
        <dbReference type="ARBA" id="ARBA00012744"/>
    </source>
</evidence>
<dbReference type="PANTHER" id="PTHR42715:SF14">
    <property type="entry name" value="BETA-GLUCOSIDASE D-RELATED"/>
    <property type="match status" value="1"/>
</dbReference>
<comment type="similarity">
    <text evidence="3">Belongs to the glycosyl hydrolase 3 family.</text>
</comment>
<dbReference type="InterPro" id="IPR013783">
    <property type="entry name" value="Ig-like_fold"/>
</dbReference>
<dbReference type="GO" id="GO:0008422">
    <property type="term" value="F:beta-glucosidase activity"/>
    <property type="evidence" value="ECO:0007669"/>
    <property type="project" value="UniProtKB-EC"/>
</dbReference>
<dbReference type="InterPro" id="IPR002772">
    <property type="entry name" value="Glyco_hydro_3_C"/>
</dbReference>
<evidence type="ECO:0000256" key="7">
    <source>
        <dbReference type="ARBA" id="ARBA00023277"/>
    </source>
</evidence>
<protein>
    <recommendedName>
        <fullName evidence="4">beta-glucosidase</fullName>
        <ecNumber evidence="4">3.2.1.21</ecNumber>
    </recommendedName>
</protein>
<keyword evidence="6" id="KW-0325">Glycoprotein</keyword>
<organism evidence="13 14">
    <name type="scientific">Teratosphaeria destructans</name>
    <dbReference type="NCBI Taxonomy" id="418781"/>
    <lineage>
        <taxon>Eukaryota</taxon>
        <taxon>Fungi</taxon>
        <taxon>Dikarya</taxon>
        <taxon>Ascomycota</taxon>
        <taxon>Pezizomycotina</taxon>
        <taxon>Dothideomycetes</taxon>
        <taxon>Dothideomycetidae</taxon>
        <taxon>Mycosphaerellales</taxon>
        <taxon>Teratosphaeriaceae</taxon>
        <taxon>Teratosphaeria</taxon>
    </lineage>
</organism>
<keyword evidence="8" id="KW-0326">Glycosidase</keyword>
<evidence type="ECO:0000256" key="8">
    <source>
        <dbReference type="ARBA" id="ARBA00023295"/>
    </source>
</evidence>
<feature type="compositionally biased region" description="Gly residues" evidence="10">
    <location>
        <begin position="475"/>
        <end position="487"/>
    </location>
</feature>
<dbReference type="Gene3D" id="2.60.40.10">
    <property type="entry name" value="Immunoglobulins"/>
    <property type="match status" value="1"/>
</dbReference>
<dbReference type="SMART" id="SM01217">
    <property type="entry name" value="Fn3_like"/>
    <property type="match status" value="1"/>
</dbReference>
<proteinExistence type="inferred from homology"/>
<keyword evidence="9" id="KW-0624">Polysaccharide degradation</keyword>
<reference evidence="13 14" key="2">
    <citation type="journal article" date="2021" name="Curr. Genet.">
        <title>Genetic response to nitrogen starvation in the aggressive Eucalyptus foliar pathogen Teratosphaeria destructans.</title>
        <authorList>
            <person name="Havenga M."/>
            <person name="Wingfield B.D."/>
            <person name="Wingfield M.J."/>
            <person name="Dreyer L.L."/>
            <person name="Roets F."/>
            <person name="Aylward J."/>
        </authorList>
    </citation>
    <scope>NUCLEOTIDE SEQUENCE [LARGE SCALE GENOMIC DNA]</scope>
    <source>
        <strain evidence="13">CMW44962</strain>
    </source>
</reference>
<accession>A0A9W7SHS8</accession>